<reference evidence="6" key="1">
    <citation type="submission" date="2021-01" db="UniProtKB">
        <authorList>
            <consortium name="EnsemblPlants"/>
        </authorList>
    </citation>
    <scope>IDENTIFICATION</scope>
</reference>
<comment type="subcellular location">
    <subcellularLocation>
        <location evidence="1">Cytoplasm</location>
    </subcellularLocation>
</comment>
<keyword evidence="4" id="KW-0677">Repeat</keyword>
<evidence type="ECO:0000256" key="1">
    <source>
        <dbReference type="ARBA" id="ARBA00004496"/>
    </source>
</evidence>
<evidence type="ECO:0000256" key="2">
    <source>
        <dbReference type="ARBA" id="ARBA00022448"/>
    </source>
</evidence>
<dbReference type="InterPro" id="IPR016024">
    <property type="entry name" value="ARM-type_fold"/>
</dbReference>
<keyword evidence="3" id="KW-0963">Cytoplasm</keyword>
<dbReference type="PANTHER" id="PTHR10527">
    <property type="entry name" value="IMPORTIN BETA"/>
    <property type="match status" value="1"/>
</dbReference>
<dbReference type="Gramene" id="Kaladp0055s0162.1.v1.1">
    <property type="protein sequence ID" value="Kaladp0055s0162.1.v1.1"/>
    <property type="gene ID" value="Kaladp0055s0162.v1.1"/>
</dbReference>
<dbReference type="SUPFAM" id="SSF48371">
    <property type="entry name" value="ARM repeat"/>
    <property type="match status" value="1"/>
</dbReference>
<dbReference type="Pfam" id="PF13513">
    <property type="entry name" value="HEAT_EZ"/>
    <property type="match status" value="1"/>
</dbReference>
<dbReference type="AlphaFoldDB" id="A0A7N0U529"/>
<keyword evidence="5" id="KW-0653">Protein transport</keyword>
<dbReference type="OMA" id="MANIWEL"/>
<dbReference type="InterPro" id="IPR040122">
    <property type="entry name" value="Importin_beta"/>
</dbReference>
<dbReference type="InterPro" id="IPR011989">
    <property type="entry name" value="ARM-like"/>
</dbReference>
<accession>A0A7N0U529</accession>
<sequence>MAIDVNVKSQVKNMLLRTLESQSPEARHTSAQVIAKVAGIEVPQKLWLELNGTLLTNMTQQDKSAGLKQDLVQDEVNSVLTAVVQGMNLVEHGPEVRLAATKALYNALDFKPILKMRWTLAKDTEIRQAAFECLVSIASTYYEVLEPYMSTLFELTSNAVMNDEEVVALQAIEFWSSICDEELELQEYEAGEMGDSSPHSSFIEKALSSLVPMLLETLLKQKEDQDQDDSIWNISMAGGTCLGLVARTVGDVVVPFVMPFVEENISKPDWRAREAATFAFGSILEGPSIAKLSQLVVAGLDFLLTAMKDQNNHVNDTTAWTLSRIFDDVGYMTWRPKPANSVDRAWRRLCAVEASQKSKSLRRATLHVKAETRRRGEPDALQPDSYQANYRLEAAM</sequence>
<evidence type="ECO:0000256" key="3">
    <source>
        <dbReference type="ARBA" id="ARBA00022490"/>
    </source>
</evidence>
<dbReference type="Proteomes" id="UP000594263">
    <property type="component" value="Unplaced"/>
</dbReference>
<dbReference type="GO" id="GO:0006606">
    <property type="term" value="P:protein import into nucleus"/>
    <property type="evidence" value="ECO:0007669"/>
    <property type="project" value="InterPro"/>
</dbReference>
<name>A0A7N0U529_KALFE</name>
<dbReference type="Gene3D" id="1.25.10.10">
    <property type="entry name" value="Leucine-rich Repeat Variant"/>
    <property type="match status" value="1"/>
</dbReference>
<protein>
    <submittedName>
        <fullName evidence="6">Uncharacterized protein</fullName>
    </submittedName>
</protein>
<evidence type="ECO:0000313" key="6">
    <source>
        <dbReference type="EnsemblPlants" id="Kaladp0055s0162.1.v1.1"/>
    </source>
</evidence>
<keyword evidence="2" id="KW-0813">Transport</keyword>
<evidence type="ECO:0000256" key="5">
    <source>
        <dbReference type="ARBA" id="ARBA00022927"/>
    </source>
</evidence>
<evidence type="ECO:0000313" key="7">
    <source>
        <dbReference type="Proteomes" id="UP000594263"/>
    </source>
</evidence>
<organism evidence="6 7">
    <name type="scientific">Kalanchoe fedtschenkoi</name>
    <name type="common">Lavender scallops</name>
    <name type="synonym">South American air plant</name>
    <dbReference type="NCBI Taxonomy" id="63787"/>
    <lineage>
        <taxon>Eukaryota</taxon>
        <taxon>Viridiplantae</taxon>
        <taxon>Streptophyta</taxon>
        <taxon>Embryophyta</taxon>
        <taxon>Tracheophyta</taxon>
        <taxon>Spermatophyta</taxon>
        <taxon>Magnoliopsida</taxon>
        <taxon>eudicotyledons</taxon>
        <taxon>Gunneridae</taxon>
        <taxon>Pentapetalae</taxon>
        <taxon>Saxifragales</taxon>
        <taxon>Crassulaceae</taxon>
        <taxon>Kalanchoe</taxon>
    </lineage>
</organism>
<dbReference type="GO" id="GO:0005737">
    <property type="term" value="C:cytoplasm"/>
    <property type="evidence" value="ECO:0007669"/>
    <property type="project" value="UniProtKB-SubCell"/>
</dbReference>
<dbReference type="EnsemblPlants" id="Kaladp0055s0162.1.v1.1">
    <property type="protein sequence ID" value="Kaladp0055s0162.1.v1.1"/>
    <property type="gene ID" value="Kaladp0055s0162.v1.1"/>
</dbReference>
<keyword evidence="7" id="KW-1185">Reference proteome</keyword>
<proteinExistence type="predicted"/>
<evidence type="ECO:0000256" key="4">
    <source>
        <dbReference type="ARBA" id="ARBA00022737"/>
    </source>
</evidence>